<accession>A0A2J6SUZ6</accession>
<name>A0A2J6SUZ6_9HELO</name>
<dbReference type="InParanoid" id="A0A2J6SUZ6"/>
<dbReference type="Proteomes" id="UP000235371">
    <property type="component" value="Unassembled WGS sequence"/>
</dbReference>
<organism evidence="1 2">
    <name type="scientific">Hyaloscypha bicolor E</name>
    <dbReference type="NCBI Taxonomy" id="1095630"/>
    <lineage>
        <taxon>Eukaryota</taxon>
        <taxon>Fungi</taxon>
        <taxon>Dikarya</taxon>
        <taxon>Ascomycota</taxon>
        <taxon>Pezizomycotina</taxon>
        <taxon>Leotiomycetes</taxon>
        <taxon>Helotiales</taxon>
        <taxon>Hyaloscyphaceae</taxon>
        <taxon>Hyaloscypha</taxon>
        <taxon>Hyaloscypha bicolor</taxon>
    </lineage>
</organism>
<sequence>MSYRFSIPVDEIDPRCPKSEAFTLELSARMAVRACAFCIESGDDLGPFFIGFGRVNWVGGDGSLMGPFFHCGLGLFKDVKKKNFQPSFRPTVYFETPLYHTKTKLEYRAIRRQRAVNLWDLLFCKLFESHAEKFSILPRGLDTPRSSLTKTRLKYKRKTRGKGYKSLDWPFCGLFENATSLLGIEDRVIV</sequence>
<keyword evidence="2" id="KW-1185">Reference proteome</keyword>
<protein>
    <submittedName>
        <fullName evidence="1">Uncharacterized protein</fullName>
    </submittedName>
</protein>
<dbReference type="GeneID" id="36578387"/>
<reference evidence="1 2" key="1">
    <citation type="submission" date="2016-04" db="EMBL/GenBank/DDBJ databases">
        <title>A degradative enzymes factory behind the ericoid mycorrhizal symbiosis.</title>
        <authorList>
            <consortium name="DOE Joint Genome Institute"/>
            <person name="Martino E."/>
            <person name="Morin E."/>
            <person name="Grelet G."/>
            <person name="Kuo A."/>
            <person name="Kohler A."/>
            <person name="Daghino S."/>
            <person name="Barry K."/>
            <person name="Choi C."/>
            <person name="Cichocki N."/>
            <person name="Clum A."/>
            <person name="Copeland A."/>
            <person name="Hainaut M."/>
            <person name="Haridas S."/>
            <person name="Labutti K."/>
            <person name="Lindquist E."/>
            <person name="Lipzen A."/>
            <person name="Khouja H.-R."/>
            <person name="Murat C."/>
            <person name="Ohm R."/>
            <person name="Olson A."/>
            <person name="Spatafora J."/>
            <person name="Veneault-Fourrey C."/>
            <person name="Henrissat B."/>
            <person name="Grigoriev I."/>
            <person name="Martin F."/>
            <person name="Perotto S."/>
        </authorList>
    </citation>
    <scope>NUCLEOTIDE SEQUENCE [LARGE SCALE GENOMIC DNA]</scope>
    <source>
        <strain evidence="1 2">E</strain>
    </source>
</reference>
<proteinExistence type="predicted"/>
<evidence type="ECO:0000313" key="1">
    <source>
        <dbReference type="EMBL" id="PMD54596.1"/>
    </source>
</evidence>
<dbReference type="RefSeq" id="XP_024731500.1">
    <property type="nucleotide sequence ID" value="XM_024870305.1"/>
</dbReference>
<dbReference type="AlphaFoldDB" id="A0A2J6SUZ6"/>
<gene>
    <name evidence="1" type="ORF">K444DRAFT_108296</name>
</gene>
<evidence type="ECO:0000313" key="2">
    <source>
        <dbReference type="Proteomes" id="UP000235371"/>
    </source>
</evidence>
<dbReference type="EMBL" id="KZ613859">
    <property type="protein sequence ID" value="PMD54596.1"/>
    <property type="molecule type" value="Genomic_DNA"/>
</dbReference>